<evidence type="ECO:0000313" key="2">
    <source>
        <dbReference type="EMBL" id="KAK0619207.1"/>
    </source>
</evidence>
<proteinExistence type="predicted"/>
<protein>
    <submittedName>
        <fullName evidence="2">Uncharacterized protein</fullName>
    </submittedName>
</protein>
<dbReference type="AlphaFoldDB" id="A0AA40BZ79"/>
<feature type="compositionally biased region" description="Basic and acidic residues" evidence="1">
    <location>
        <begin position="181"/>
        <end position="191"/>
    </location>
</feature>
<name>A0AA40BZ79_9PEZI</name>
<dbReference type="EMBL" id="JAULSU010000004">
    <property type="protein sequence ID" value="KAK0619207.1"/>
    <property type="molecule type" value="Genomic_DNA"/>
</dbReference>
<feature type="compositionally biased region" description="Polar residues" evidence="1">
    <location>
        <begin position="57"/>
        <end position="73"/>
    </location>
</feature>
<evidence type="ECO:0000256" key="1">
    <source>
        <dbReference type="SAM" id="MobiDB-lite"/>
    </source>
</evidence>
<sequence length="200" mass="21583">MINVLPLGICIPSKHCTLCVPTAQTAIPPTSSPMHPPLQHQPPKKASRSLTPPFKSQGANGSQISKFRANSSKPRIAPRKSERKLTHHVCPPSKTPQSTLTPPPSKQYPRDRPQGTTTANKRSKHIQQPPIVNHHSEQTLVAGPPADLPLGPAGLLRRAGLSAQSYTVQVSEWFKQPGNLEPRRPTSREDAGLSGGGKII</sequence>
<feature type="compositionally biased region" description="Pro residues" evidence="1">
    <location>
        <begin position="30"/>
        <end position="40"/>
    </location>
</feature>
<keyword evidence="3" id="KW-1185">Reference proteome</keyword>
<evidence type="ECO:0000313" key="3">
    <source>
        <dbReference type="Proteomes" id="UP001175000"/>
    </source>
</evidence>
<reference evidence="2" key="1">
    <citation type="submission" date="2023-06" db="EMBL/GenBank/DDBJ databases">
        <title>Genome-scale phylogeny and comparative genomics of the fungal order Sordariales.</title>
        <authorList>
            <consortium name="Lawrence Berkeley National Laboratory"/>
            <person name="Hensen N."/>
            <person name="Bonometti L."/>
            <person name="Westerberg I."/>
            <person name="Brannstrom I.O."/>
            <person name="Guillou S."/>
            <person name="Cros-Aarteil S."/>
            <person name="Calhoun S."/>
            <person name="Haridas S."/>
            <person name="Kuo A."/>
            <person name="Mondo S."/>
            <person name="Pangilinan J."/>
            <person name="Riley R."/>
            <person name="Labutti K."/>
            <person name="Andreopoulos B."/>
            <person name="Lipzen A."/>
            <person name="Chen C."/>
            <person name="Yanf M."/>
            <person name="Daum C."/>
            <person name="Ng V."/>
            <person name="Clum A."/>
            <person name="Steindorff A."/>
            <person name="Ohm R."/>
            <person name="Martin F."/>
            <person name="Silar P."/>
            <person name="Natvig D."/>
            <person name="Lalanne C."/>
            <person name="Gautier V."/>
            <person name="Ament-Velasquez S.L."/>
            <person name="Kruys A."/>
            <person name="Hutchinson M.I."/>
            <person name="Powell A.J."/>
            <person name="Barry K."/>
            <person name="Miller A.N."/>
            <person name="Grigoriev I.V."/>
            <person name="Debuchy R."/>
            <person name="Gladieux P."/>
            <person name="Thoren M.H."/>
            <person name="Johannesson H."/>
        </authorList>
    </citation>
    <scope>NUCLEOTIDE SEQUENCE</scope>
    <source>
        <strain evidence="2">CBS 606.72</strain>
    </source>
</reference>
<comment type="caution">
    <text evidence="2">The sequence shown here is derived from an EMBL/GenBank/DDBJ whole genome shotgun (WGS) entry which is preliminary data.</text>
</comment>
<feature type="region of interest" description="Disordered" evidence="1">
    <location>
        <begin position="175"/>
        <end position="200"/>
    </location>
</feature>
<organism evidence="2 3">
    <name type="scientific">Immersiella caudata</name>
    <dbReference type="NCBI Taxonomy" id="314043"/>
    <lineage>
        <taxon>Eukaryota</taxon>
        <taxon>Fungi</taxon>
        <taxon>Dikarya</taxon>
        <taxon>Ascomycota</taxon>
        <taxon>Pezizomycotina</taxon>
        <taxon>Sordariomycetes</taxon>
        <taxon>Sordariomycetidae</taxon>
        <taxon>Sordariales</taxon>
        <taxon>Lasiosphaeriaceae</taxon>
        <taxon>Immersiella</taxon>
    </lineage>
</organism>
<accession>A0AA40BZ79</accession>
<feature type="region of interest" description="Disordered" evidence="1">
    <location>
        <begin position="29"/>
        <end position="129"/>
    </location>
</feature>
<dbReference type="Proteomes" id="UP001175000">
    <property type="component" value="Unassembled WGS sequence"/>
</dbReference>
<gene>
    <name evidence="2" type="ORF">B0T14DRAFT_202540</name>
</gene>